<dbReference type="InterPro" id="IPR002938">
    <property type="entry name" value="FAD-bd"/>
</dbReference>
<comment type="cofactor">
    <cofactor evidence="1">
        <name>FAD</name>
        <dbReference type="ChEBI" id="CHEBI:57692"/>
    </cofactor>
</comment>
<dbReference type="PANTHER" id="PTHR43004:SF19">
    <property type="entry name" value="BINDING MONOOXYGENASE, PUTATIVE (JCVI)-RELATED"/>
    <property type="match status" value="1"/>
</dbReference>
<gene>
    <name evidence="9" type="ORF">GCM10022377_27930</name>
</gene>
<dbReference type="Pfam" id="PF07976">
    <property type="entry name" value="Phe_hydrox_dim"/>
    <property type="match status" value="1"/>
</dbReference>
<dbReference type="EMBL" id="BAABCJ010000007">
    <property type="protein sequence ID" value="GAA3712643.1"/>
    <property type="molecule type" value="Genomic_DNA"/>
</dbReference>
<dbReference type="Pfam" id="PF01494">
    <property type="entry name" value="FAD_binding_3"/>
    <property type="match status" value="1"/>
</dbReference>
<evidence type="ECO:0000259" key="8">
    <source>
        <dbReference type="Pfam" id="PF07976"/>
    </source>
</evidence>
<dbReference type="SUPFAM" id="SSF52833">
    <property type="entry name" value="Thioredoxin-like"/>
    <property type="match status" value="1"/>
</dbReference>
<dbReference type="GO" id="GO:0004497">
    <property type="term" value="F:monooxygenase activity"/>
    <property type="evidence" value="ECO:0007669"/>
    <property type="project" value="UniProtKB-KW"/>
</dbReference>
<dbReference type="InterPro" id="IPR012941">
    <property type="entry name" value="Phe_hydrox_C_dim_dom"/>
</dbReference>
<evidence type="ECO:0000256" key="6">
    <source>
        <dbReference type="SAM" id="MobiDB-lite"/>
    </source>
</evidence>
<reference evidence="10" key="1">
    <citation type="journal article" date="2019" name="Int. J. Syst. Evol. Microbiol.">
        <title>The Global Catalogue of Microorganisms (GCM) 10K type strain sequencing project: providing services to taxonomists for standard genome sequencing and annotation.</title>
        <authorList>
            <consortium name="The Broad Institute Genomics Platform"/>
            <consortium name="The Broad Institute Genome Sequencing Center for Infectious Disease"/>
            <person name="Wu L."/>
            <person name="Ma J."/>
        </authorList>
    </citation>
    <scope>NUCLEOTIDE SEQUENCE [LARGE SCALE GENOMIC DNA]</scope>
    <source>
        <strain evidence="10">JCM 16961</strain>
    </source>
</reference>
<evidence type="ECO:0000259" key="7">
    <source>
        <dbReference type="Pfam" id="PF01494"/>
    </source>
</evidence>
<dbReference type="Gene3D" id="3.30.9.10">
    <property type="entry name" value="D-Amino Acid Oxidase, subunit A, domain 2"/>
    <property type="match status" value="1"/>
</dbReference>
<keyword evidence="10" id="KW-1185">Reference proteome</keyword>
<feature type="region of interest" description="Disordered" evidence="6">
    <location>
        <begin position="1"/>
        <end position="26"/>
    </location>
</feature>
<evidence type="ECO:0000256" key="2">
    <source>
        <dbReference type="ARBA" id="ARBA00007801"/>
    </source>
</evidence>
<dbReference type="Gene3D" id="3.40.30.20">
    <property type="match status" value="1"/>
</dbReference>
<evidence type="ECO:0000313" key="10">
    <source>
        <dbReference type="Proteomes" id="UP001501536"/>
    </source>
</evidence>
<dbReference type="InterPro" id="IPR036188">
    <property type="entry name" value="FAD/NAD-bd_sf"/>
</dbReference>
<dbReference type="CDD" id="cd02979">
    <property type="entry name" value="PHOX_C"/>
    <property type="match status" value="1"/>
</dbReference>
<keyword evidence="3" id="KW-0285">Flavoprotein</keyword>
<dbReference type="Proteomes" id="UP001501536">
    <property type="component" value="Unassembled WGS sequence"/>
</dbReference>
<name>A0ABP7E2S2_9MICC</name>
<evidence type="ECO:0000256" key="1">
    <source>
        <dbReference type="ARBA" id="ARBA00001974"/>
    </source>
</evidence>
<keyword evidence="9" id="KW-0503">Monooxygenase</keyword>
<dbReference type="SUPFAM" id="SSF54373">
    <property type="entry name" value="FAD-linked reductases, C-terminal domain"/>
    <property type="match status" value="1"/>
</dbReference>
<evidence type="ECO:0000256" key="5">
    <source>
        <dbReference type="ARBA" id="ARBA00023002"/>
    </source>
</evidence>
<evidence type="ECO:0000256" key="4">
    <source>
        <dbReference type="ARBA" id="ARBA00022827"/>
    </source>
</evidence>
<dbReference type="PRINTS" id="PR00420">
    <property type="entry name" value="RNGMNOXGNASE"/>
</dbReference>
<dbReference type="InterPro" id="IPR038220">
    <property type="entry name" value="PHOX_C_sf"/>
</dbReference>
<feature type="domain" description="FAD-binding" evidence="7">
    <location>
        <begin position="33"/>
        <end position="404"/>
    </location>
</feature>
<sequence length="645" mass="70734">MQFHHQGYVSGDPRVQPAAGVGLDRPEELPDQVDVLIVGTGPAGMITAAQLSQFPDVTTRIVERRPGRLAIGQADGIQARSVETFQAFGFAQRITEEAYRITEMAFWKPDPEDPSRIVRTARPEDDPAGVSEFPHLIVNQARVLDYFAEFMKNSPTRMEPDYGYEFTGLEVDDDAEYPVTVTLTRTAGEDIGAERTVRAKYVVGSDGARSRVRQSIGCTLAGDQANHAWGVMDILAVTDFPDIRLKCAIQSGNGGSILLIPREGGHLFRMYVDLGEVDPENHGAVRDTSIDEIIAKANAILSPYTLDVRNVAWHSVYEVGHRLTDRFDDVLPEDRGRRTPRIFITGDACHTHSAKAGQGMNVSMQDGFNIGWKLGHVLEGRSPEALLATYSAERQVVAQNLIDFDKQWSTLMAKKPEEFEDPSELEEFYVRTQEFPSGFMTQYSPSMLVAEAEHQDLASGFTVGKRFKSAPVVRVCDAVPMHLGHHATADGRWRIYVFADQAEAGSASAVADLAAWIGSAADSPFSGLPEGVAPDDWFDLKVVYQQKHSQVDLGGVPVEFKPPMGPFGLTDYEKVYAADPKEDIFESRGIARSGAIVVVRPDQYVADVLPLTATTELGRFFAGVRGIDQPVSSASRHAAVPTPPQ</sequence>
<protein>
    <submittedName>
        <fullName evidence="9">FAD-dependent monooxygenase</fullName>
    </submittedName>
</protein>
<evidence type="ECO:0000256" key="3">
    <source>
        <dbReference type="ARBA" id="ARBA00022630"/>
    </source>
</evidence>
<comment type="caution">
    <text evidence="9">The sequence shown here is derived from an EMBL/GenBank/DDBJ whole genome shotgun (WGS) entry which is preliminary data.</text>
</comment>
<dbReference type="Gene3D" id="3.50.50.60">
    <property type="entry name" value="FAD/NAD(P)-binding domain"/>
    <property type="match status" value="1"/>
</dbReference>
<comment type="similarity">
    <text evidence="2">Belongs to the PheA/TfdB FAD monooxygenase family.</text>
</comment>
<dbReference type="InterPro" id="IPR050641">
    <property type="entry name" value="RIFMO-like"/>
</dbReference>
<keyword evidence="5" id="KW-0560">Oxidoreductase</keyword>
<dbReference type="PANTHER" id="PTHR43004">
    <property type="entry name" value="TRK SYSTEM POTASSIUM UPTAKE PROTEIN"/>
    <property type="match status" value="1"/>
</dbReference>
<organism evidence="9 10">
    <name type="scientific">Zhihengliuella alba</name>
    <dbReference type="NCBI Taxonomy" id="547018"/>
    <lineage>
        <taxon>Bacteria</taxon>
        <taxon>Bacillati</taxon>
        <taxon>Actinomycetota</taxon>
        <taxon>Actinomycetes</taxon>
        <taxon>Micrococcales</taxon>
        <taxon>Micrococcaceae</taxon>
        <taxon>Zhihengliuella</taxon>
    </lineage>
</organism>
<dbReference type="NCBIfam" id="NF006144">
    <property type="entry name" value="PRK08294.1"/>
    <property type="match status" value="1"/>
</dbReference>
<accession>A0ABP7E2S2</accession>
<keyword evidence="4" id="KW-0274">FAD</keyword>
<dbReference type="SUPFAM" id="SSF51905">
    <property type="entry name" value="FAD/NAD(P)-binding domain"/>
    <property type="match status" value="1"/>
</dbReference>
<dbReference type="RefSeq" id="WP_344886017.1">
    <property type="nucleotide sequence ID" value="NZ_BAABCJ010000007.1"/>
</dbReference>
<dbReference type="InterPro" id="IPR036249">
    <property type="entry name" value="Thioredoxin-like_sf"/>
</dbReference>
<evidence type="ECO:0000313" key="9">
    <source>
        <dbReference type="EMBL" id="GAA3712643.1"/>
    </source>
</evidence>
<proteinExistence type="inferred from homology"/>
<feature type="domain" description="Phenol hydroxylase-like C-terminal dimerisation" evidence="8">
    <location>
        <begin position="441"/>
        <end position="624"/>
    </location>
</feature>